<proteinExistence type="inferred from homology"/>
<keyword evidence="4" id="KW-0547">Nucleotide-binding</keyword>
<evidence type="ECO:0000259" key="8">
    <source>
        <dbReference type="SMART" id="SM00382"/>
    </source>
</evidence>
<accession>A0A644ZTM7</accession>
<dbReference type="SMART" id="SM00382">
    <property type="entry name" value="AAA"/>
    <property type="match status" value="1"/>
</dbReference>
<evidence type="ECO:0000256" key="7">
    <source>
        <dbReference type="ARBA" id="ARBA00023125"/>
    </source>
</evidence>
<evidence type="ECO:0000256" key="4">
    <source>
        <dbReference type="ARBA" id="ARBA00022741"/>
    </source>
</evidence>
<protein>
    <submittedName>
        <fullName evidence="10">Chromosomal replication initiator protein DnaA</fullName>
    </submittedName>
</protein>
<evidence type="ECO:0000256" key="2">
    <source>
        <dbReference type="ARBA" id="ARBA00022490"/>
    </source>
</evidence>
<dbReference type="EMBL" id="VSSQ01010347">
    <property type="protein sequence ID" value="MPM44096.1"/>
    <property type="molecule type" value="Genomic_DNA"/>
</dbReference>
<keyword evidence="7" id="KW-0238">DNA-binding</keyword>
<comment type="similarity">
    <text evidence="1">Belongs to the DnaA family.</text>
</comment>
<evidence type="ECO:0000256" key="5">
    <source>
        <dbReference type="ARBA" id="ARBA00022840"/>
    </source>
</evidence>
<dbReference type="Pfam" id="PF08299">
    <property type="entry name" value="Bac_DnaA_C"/>
    <property type="match status" value="1"/>
</dbReference>
<dbReference type="GO" id="GO:0008289">
    <property type="term" value="F:lipid binding"/>
    <property type="evidence" value="ECO:0007669"/>
    <property type="project" value="UniProtKB-KW"/>
</dbReference>
<keyword evidence="6" id="KW-0446">Lipid-binding</keyword>
<keyword evidence="5" id="KW-0067">ATP-binding</keyword>
<keyword evidence="2" id="KW-0963">Cytoplasm</keyword>
<dbReference type="GO" id="GO:0005524">
    <property type="term" value="F:ATP binding"/>
    <property type="evidence" value="ECO:0007669"/>
    <property type="project" value="UniProtKB-KW"/>
</dbReference>
<dbReference type="PANTHER" id="PTHR30050:SF2">
    <property type="entry name" value="CHROMOSOMAL REPLICATION INITIATOR PROTEIN DNAA"/>
    <property type="match status" value="1"/>
</dbReference>
<dbReference type="CDD" id="cd00009">
    <property type="entry name" value="AAA"/>
    <property type="match status" value="1"/>
</dbReference>
<dbReference type="PANTHER" id="PTHR30050">
    <property type="entry name" value="CHROMOSOMAL REPLICATION INITIATOR PROTEIN DNAA"/>
    <property type="match status" value="1"/>
</dbReference>
<dbReference type="Gene3D" id="3.40.50.300">
    <property type="entry name" value="P-loop containing nucleotide triphosphate hydrolases"/>
    <property type="match status" value="1"/>
</dbReference>
<organism evidence="10">
    <name type="scientific">bioreactor metagenome</name>
    <dbReference type="NCBI Taxonomy" id="1076179"/>
    <lineage>
        <taxon>unclassified sequences</taxon>
        <taxon>metagenomes</taxon>
        <taxon>ecological metagenomes</taxon>
    </lineage>
</organism>
<dbReference type="InterPro" id="IPR027417">
    <property type="entry name" value="P-loop_NTPase"/>
</dbReference>
<gene>
    <name evidence="10" type="primary">dnaA_48</name>
    <name evidence="10" type="ORF">SDC9_90774</name>
</gene>
<feature type="domain" description="AAA+ ATPase" evidence="8">
    <location>
        <begin position="1"/>
        <end position="134"/>
    </location>
</feature>
<dbReference type="InterPro" id="IPR001957">
    <property type="entry name" value="Chromosome_initiator_DnaA"/>
</dbReference>
<reference evidence="10" key="1">
    <citation type="submission" date="2019-08" db="EMBL/GenBank/DDBJ databases">
        <authorList>
            <person name="Kucharzyk K."/>
            <person name="Murdoch R.W."/>
            <person name="Higgins S."/>
            <person name="Loffler F."/>
        </authorList>
    </citation>
    <scope>NUCLEOTIDE SEQUENCE</scope>
</reference>
<dbReference type="InterPro" id="IPR013317">
    <property type="entry name" value="DnaA_dom"/>
</dbReference>
<dbReference type="GO" id="GO:0003688">
    <property type="term" value="F:DNA replication origin binding"/>
    <property type="evidence" value="ECO:0007669"/>
    <property type="project" value="InterPro"/>
</dbReference>
<keyword evidence="3" id="KW-0235">DNA replication</keyword>
<name>A0A644ZTM7_9ZZZZ</name>
<dbReference type="InterPro" id="IPR020591">
    <property type="entry name" value="Chromosome_initiator_DnaA-like"/>
</dbReference>
<dbReference type="GO" id="GO:0006275">
    <property type="term" value="P:regulation of DNA replication"/>
    <property type="evidence" value="ECO:0007669"/>
    <property type="project" value="InterPro"/>
</dbReference>
<evidence type="ECO:0000256" key="3">
    <source>
        <dbReference type="ARBA" id="ARBA00022705"/>
    </source>
</evidence>
<dbReference type="InterPro" id="IPR003593">
    <property type="entry name" value="AAA+_ATPase"/>
</dbReference>
<dbReference type="PROSITE" id="PS01008">
    <property type="entry name" value="DNAA"/>
    <property type="match status" value="1"/>
</dbReference>
<dbReference type="PRINTS" id="PR00051">
    <property type="entry name" value="DNAA"/>
</dbReference>
<dbReference type="AlphaFoldDB" id="A0A644ZTM7"/>
<sequence>MYSPLFIYGNSGLGKTHLLHSIGNYVKKNLPELQVMYMTSDQFITNVYNAAKNNSLDDFKERMKALDVLLLDDIQFLAGNKEKTHEILFNIFNELHKNKKSIVLTSDHKPKEIKGLEERLVSRFSNGLIFGVDSPEFETALKILKVKLANRSVDCASINEDVLTYIATNYSQDVRRLEGALNRLIFFSIQYGNSREIDFKLAMEAFKDDTEIIQKDELSINKIKKCIDDYYGISKQQLVARTKTKNISDARHIAMYLCRKHLDLPYTKIGEEFGKRDHSTVMNACNKIEKKLKTDIALNLAIKDLEKGLFSD</sequence>
<dbReference type="InterPro" id="IPR010921">
    <property type="entry name" value="Trp_repressor/repl_initiator"/>
</dbReference>
<dbReference type="SUPFAM" id="SSF52540">
    <property type="entry name" value="P-loop containing nucleoside triphosphate hydrolases"/>
    <property type="match status" value="1"/>
</dbReference>
<dbReference type="GO" id="GO:0005886">
    <property type="term" value="C:plasma membrane"/>
    <property type="evidence" value="ECO:0007669"/>
    <property type="project" value="TreeGrafter"/>
</dbReference>
<evidence type="ECO:0000259" key="9">
    <source>
        <dbReference type="SMART" id="SM00760"/>
    </source>
</evidence>
<dbReference type="InterPro" id="IPR013159">
    <property type="entry name" value="DnaA_C"/>
</dbReference>
<comment type="caution">
    <text evidence="10">The sequence shown here is derived from an EMBL/GenBank/DDBJ whole genome shotgun (WGS) entry which is preliminary data.</text>
</comment>
<dbReference type="SUPFAM" id="SSF48295">
    <property type="entry name" value="TrpR-like"/>
    <property type="match status" value="1"/>
</dbReference>
<dbReference type="Gene3D" id="1.10.8.60">
    <property type="match status" value="1"/>
</dbReference>
<feature type="domain" description="Chromosomal replication initiator DnaA C-terminal" evidence="9">
    <location>
        <begin position="219"/>
        <end position="288"/>
    </location>
</feature>
<dbReference type="NCBIfam" id="TIGR00362">
    <property type="entry name" value="DnaA"/>
    <property type="match status" value="1"/>
</dbReference>
<evidence type="ECO:0000256" key="6">
    <source>
        <dbReference type="ARBA" id="ARBA00023121"/>
    </source>
</evidence>
<evidence type="ECO:0000313" key="10">
    <source>
        <dbReference type="EMBL" id="MPM44096.1"/>
    </source>
</evidence>
<dbReference type="GO" id="GO:0006270">
    <property type="term" value="P:DNA replication initiation"/>
    <property type="evidence" value="ECO:0007669"/>
    <property type="project" value="InterPro"/>
</dbReference>
<dbReference type="Pfam" id="PF00308">
    <property type="entry name" value="Bac_DnaA"/>
    <property type="match status" value="1"/>
</dbReference>
<dbReference type="Gene3D" id="1.10.1750.10">
    <property type="match status" value="1"/>
</dbReference>
<dbReference type="CDD" id="cd06571">
    <property type="entry name" value="Bac_DnaA_C"/>
    <property type="match status" value="1"/>
</dbReference>
<evidence type="ECO:0000256" key="1">
    <source>
        <dbReference type="ARBA" id="ARBA00006583"/>
    </source>
</evidence>
<dbReference type="InterPro" id="IPR018312">
    <property type="entry name" value="Chromosome_initiator_DnaA_CS"/>
</dbReference>
<dbReference type="SMART" id="SM00760">
    <property type="entry name" value="Bac_DnaA_C"/>
    <property type="match status" value="1"/>
</dbReference>